<gene>
    <name evidence="1" type="ORF">NDU88_006722</name>
</gene>
<organism evidence="1 2">
    <name type="scientific">Pleurodeles waltl</name>
    <name type="common">Iberian ribbed newt</name>
    <dbReference type="NCBI Taxonomy" id="8319"/>
    <lineage>
        <taxon>Eukaryota</taxon>
        <taxon>Metazoa</taxon>
        <taxon>Chordata</taxon>
        <taxon>Craniata</taxon>
        <taxon>Vertebrata</taxon>
        <taxon>Euteleostomi</taxon>
        <taxon>Amphibia</taxon>
        <taxon>Batrachia</taxon>
        <taxon>Caudata</taxon>
        <taxon>Salamandroidea</taxon>
        <taxon>Salamandridae</taxon>
        <taxon>Pleurodelinae</taxon>
        <taxon>Pleurodeles</taxon>
    </lineage>
</organism>
<name>A0AAV7RS09_PLEWA</name>
<dbReference type="AlphaFoldDB" id="A0AAV7RS09"/>
<dbReference type="Proteomes" id="UP001066276">
    <property type="component" value="Chromosome 5"/>
</dbReference>
<comment type="caution">
    <text evidence="1">The sequence shown here is derived from an EMBL/GenBank/DDBJ whole genome shotgun (WGS) entry which is preliminary data.</text>
</comment>
<dbReference type="EMBL" id="JANPWB010000009">
    <property type="protein sequence ID" value="KAJ1153964.1"/>
    <property type="molecule type" value="Genomic_DNA"/>
</dbReference>
<evidence type="ECO:0000313" key="1">
    <source>
        <dbReference type="EMBL" id="KAJ1153964.1"/>
    </source>
</evidence>
<keyword evidence="2" id="KW-1185">Reference proteome</keyword>
<proteinExistence type="predicted"/>
<sequence>MVAVGDWAIWIETALPELTTFATLESLAMCKAHDALVCWRAAKTTGGLPMFPSAAAERQDPPFRHVRGIPRECWLAAGKLSFFLMKGCYCLEWEEVSPDHEAEFATLLPQSTCFLA</sequence>
<accession>A0AAV7RS09</accession>
<protein>
    <submittedName>
        <fullName evidence="1">Uncharacterized protein</fullName>
    </submittedName>
</protein>
<reference evidence="1" key="1">
    <citation type="journal article" date="2022" name="bioRxiv">
        <title>Sequencing and chromosome-scale assembly of the giantPleurodeles waltlgenome.</title>
        <authorList>
            <person name="Brown T."/>
            <person name="Elewa A."/>
            <person name="Iarovenko S."/>
            <person name="Subramanian E."/>
            <person name="Araus A.J."/>
            <person name="Petzold A."/>
            <person name="Susuki M."/>
            <person name="Suzuki K.-i.T."/>
            <person name="Hayashi T."/>
            <person name="Toyoda A."/>
            <person name="Oliveira C."/>
            <person name="Osipova E."/>
            <person name="Leigh N.D."/>
            <person name="Simon A."/>
            <person name="Yun M.H."/>
        </authorList>
    </citation>
    <scope>NUCLEOTIDE SEQUENCE</scope>
    <source>
        <strain evidence="1">20211129_DDA</strain>
        <tissue evidence="1">Liver</tissue>
    </source>
</reference>
<evidence type="ECO:0000313" key="2">
    <source>
        <dbReference type="Proteomes" id="UP001066276"/>
    </source>
</evidence>